<feature type="modified residue" description="4-aspartylphosphate" evidence="8">
    <location>
        <position position="57"/>
    </location>
</feature>
<organism evidence="12 13">
    <name type="scientific">Nitrincola tibetensis</name>
    <dbReference type="NCBI Taxonomy" id="2219697"/>
    <lineage>
        <taxon>Bacteria</taxon>
        <taxon>Pseudomonadati</taxon>
        <taxon>Pseudomonadota</taxon>
        <taxon>Gammaproteobacteria</taxon>
        <taxon>Oceanospirillales</taxon>
        <taxon>Oceanospirillaceae</taxon>
        <taxon>Nitrincola</taxon>
    </lineage>
</organism>
<keyword evidence="5" id="KW-0805">Transcription regulation</keyword>
<dbReference type="Gene3D" id="1.10.10.10">
    <property type="entry name" value="Winged helix-like DNA-binding domain superfamily/Winged helix DNA-binding domain"/>
    <property type="match status" value="1"/>
</dbReference>
<dbReference type="Gene3D" id="3.40.50.2300">
    <property type="match status" value="1"/>
</dbReference>
<keyword evidence="4" id="KW-0902">Two-component regulatory system</keyword>
<dbReference type="PANTHER" id="PTHR48111">
    <property type="entry name" value="REGULATOR OF RPOS"/>
    <property type="match status" value="1"/>
</dbReference>
<dbReference type="InterPro" id="IPR001789">
    <property type="entry name" value="Sig_transdc_resp-reg_receiver"/>
</dbReference>
<keyword evidence="3 8" id="KW-0597">Phosphoprotein</keyword>
<evidence type="ECO:0000259" key="10">
    <source>
        <dbReference type="PROSITE" id="PS50110"/>
    </source>
</evidence>
<dbReference type="FunFam" id="1.10.10.10:FF:000099">
    <property type="entry name" value="Two-component system response regulator TorR"/>
    <property type="match status" value="1"/>
</dbReference>
<evidence type="ECO:0000256" key="5">
    <source>
        <dbReference type="ARBA" id="ARBA00023015"/>
    </source>
</evidence>
<dbReference type="GO" id="GO:0000156">
    <property type="term" value="F:phosphorelay response regulator activity"/>
    <property type="evidence" value="ECO:0007669"/>
    <property type="project" value="TreeGrafter"/>
</dbReference>
<dbReference type="InterPro" id="IPR001867">
    <property type="entry name" value="OmpR/PhoB-type_DNA-bd"/>
</dbReference>
<dbReference type="GO" id="GO:0006355">
    <property type="term" value="P:regulation of DNA-templated transcription"/>
    <property type="evidence" value="ECO:0007669"/>
    <property type="project" value="InterPro"/>
</dbReference>
<dbReference type="PANTHER" id="PTHR48111:SF4">
    <property type="entry name" value="DNA-BINDING DUAL TRANSCRIPTIONAL REGULATOR OMPR"/>
    <property type="match status" value="1"/>
</dbReference>
<evidence type="ECO:0000256" key="6">
    <source>
        <dbReference type="ARBA" id="ARBA00023125"/>
    </source>
</evidence>
<dbReference type="SMART" id="SM00862">
    <property type="entry name" value="Trans_reg_C"/>
    <property type="match status" value="1"/>
</dbReference>
<dbReference type="Pfam" id="PF00486">
    <property type="entry name" value="Trans_reg_C"/>
    <property type="match status" value="1"/>
</dbReference>
<evidence type="ECO:0000259" key="11">
    <source>
        <dbReference type="PROSITE" id="PS51755"/>
    </source>
</evidence>
<feature type="DNA-binding region" description="OmpR/PhoB-type" evidence="9">
    <location>
        <begin position="140"/>
        <end position="240"/>
    </location>
</feature>
<evidence type="ECO:0000313" key="12">
    <source>
        <dbReference type="EMBL" id="RAU17991.1"/>
    </source>
</evidence>
<dbReference type="SUPFAM" id="SSF52172">
    <property type="entry name" value="CheY-like"/>
    <property type="match status" value="1"/>
</dbReference>
<evidence type="ECO:0000256" key="9">
    <source>
        <dbReference type="PROSITE-ProRule" id="PRU01091"/>
    </source>
</evidence>
<dbReference type="GO" id="GO:0005829">
    <property type="term" value="C:cytosol"/>
    <property type="evidence" value="ECO:0007669"/>
    <property type="project" value="TreeGrafter"/>
</dbReference>
<dbReference type="SUPFAM" id="SSF46894">
    <property type="entry name" value="C-terminal effector domain of the bipartite response regulators"/>
    <property type="match status" value="1"/>
</dbReference>
<keyword evidence="6 9" id="KW-0238">DNA-binding</keyword>
<keyword evidence="7" id="KW-0804">Transcription</keyword>
<dbReference type="EMBL" id="QKRX01000006">
    <property type="protein sequence ID" value="RAU17991.1"/>
    <property type="molecule type" value="Genomic_DNA"/>
</dbReference>
<dbReference type="InterPro" id="IPR036388">
    <property type="entry name" value="WH-like_DNA-bd_sf"/>
</dbReference>
<dbReference type="InterPro" id="IPR016032">
    <property type="entry name" value="Sig_transdc_resp-reg_C-effctor"/>
</dbReference>
<dbReference type="GO" id="GO:0000976">
    <property type="term" value="F:transcription cis-regulatory region binding"/>
    <property type="evidence" value="ECO:0007669"/>
    <property type="project" value="TreeGrafter"/>
</dbReference>
<name>A0A364NLQ8_9GAMM</name>
<dbReference type="Gene3D" id="6.10.250.690">
    <property type="match status" value="1"/>
</dbReference>
<dbReference type="Proteomes" id="UP000250744">
    <property type="component" value="Unassembled WGS sequence"/>
</dbReference>
<dbReference type="Pfam" id="PF00072">
    <property type="entry name" value="Response_reg"/>
    <property type="match status" value="1"/>
</dbReference>
<reference evidence="12 13" key="1">
    <citation type="submission" date="2018-06" db="EMBL/GenBank/DDBJ databases">
        <title>Nitrincola tibetense sp. nov., isolated from Lake XuguoCo on Tibetan Plateau.</title>
        <authorList>
            <person name="Xing P."/>
        </authorList>
    </citation>
    <scope>NUCLEOTIDE SEQUENCE [LARGE SCALE GENOMIC DNA]</scope>
    <source>
        <strain evidence="13">xg18</strain>
    </source>
</reference>
<protein>
    <submittedName>
        <fullName evidence="12">DNA-binding response regulator</fullName>
    </submittedName>
</protein>
<feature type="domain" description="Response regulatory" evidence="10">
    <location>
        <begin position="8"/>
        <end position="121"/>
    </location>
</feature>
<evidence type="ECO:0000256" key="7">
    <source>
        <dbReference type="ARBA" id="ARBA00023163"/>
    </source>
</evidence>
<evidence type="ECO:0000256" key="2">
    <source>
        <dbReference type="ARBA" id="ARBA00022490"/>
    </source>
</evidence>
<comment type="subcellular location">
    <subcellularLocation>
        <location evidence="1">Cytoplasm</location>
    </subcellularLocation>
</comment>
<dbReference type="PROSITE" id="PS51755">
    <property type="entry name" value="OMPR_PHOB"/>
    <property type="match status" value="1"/>
</dbReference>
<dbReference type="PROSITE" id="PS50110">
    <property type="entry name" value="RESPONSE_REGULATORY"/>
    <property type="match status" value="1"/>
</dbReference>
<keyword evidence="13" id="KW-1185">Reference proteome</keyword>
<gene>
    <name evidence="12" type="ORF">DN062_09370</name>
</gene>
<feature type="domain" description="OmpR/PhoB-type" evidence="11">
    <location>
        <begin position="140"/>
        <end position="240"/>
    </location>
</feature>
<dbReference type="InterPro" id="IPR011006">
    <property type="entry name" value="CheY-like_superfamily"/>
</dbReference>
<accession>A0A364NLQ8</accession>
<evidence type="ECO:0000313" key="13">
    <source>
        <dbReference type="Proteomes" id="UP000250744"/>
    </source>
</evidence>
<dbReference type="CDD" id="cd00383">
    <property type="entry name" value="trans_reg_C"/>
    <property type="match status" value="1"/>
</dbReference>
<proteinExistence type="predicted"/>
<comment type="caution">
    <text evidence="12">The sequence shown here is derived from an EMBL/GenBank/DDBJ whole genome shotgun (WGS) entry which is preliminary data.</text>
</comment>
<evidence type="ECO:0000256" key="3">
    <source>
        <dbReference type="ARBA" id="ARBA00022553"/>
    </source>
</evidence>
<evidence type="ECO:0000256" key="4">
    <source>
        <dbReference type="ARBA" id="ARBA00023012"/>
    </source>
</evidence>
<dbReference type="GO" id="GO:0032993">
    <property type="term" value="C:protein-DNA complex"/>
    <property type="evidence" value="ECO:0007669"/>
    <property type="project" value="TreeGrafter"/>
</dbReference>
<evidence type="ECO:0000256" key="8">
    <source>
        <dbReference type="PROSITE-ProRule" id="PRU00169"/>
    </source>
</evidence>
<sequence>MSDPLRQRILVVDDEAPMRELLQSLLEENGYSVLQAANGHEMRQALVDSPCSLIILDLRLRGEDGIQLAKEVRSKSSIPIMMLTGKGDETDRILGLELAADDFLMKPFNNRELIARVRAMLRRTLELSAPMARREDLHSHERLGFEHWVLDLTSRQLFRPDGQQEQLTQGEYALLEVFLRSPQRAFSRDQLLEATRGFNSDVFDRTIDVLILRLRRKIEPNPRQPSYIKTERGIGYMFCASVTQC</sequence>
<keyword evidence="2" id="KW-0963">Cytoplasm</keyword>
<evidence type="ECO:0000256" key="1">
    <source>
        <dbReference type="ARBA" id="ARBA00004496"/>
    </source>
</evidence>
<dbReference type="SMART" id="SM00448">
    <property type="entry name" value="REC"/>
    <property type="match status" value="1"/>
</dbReference>
<dbReference type="OrthoDB" id="9802426at2"/>
<dbReference type="AlphaFoldDB" id="A0A364NLQ8"/>
<dbReference type="InterPro" id="IPR039420">
    <property type="entry name" value="WalR-like"/>
</dbReference>
<dbReference type="RefSeq" id="WP_112159078.1">
    <property type="nucleotide sequence ID" value="NZ_QKRX01000006.1"/>
</dbReference>